<dbReference type="InterPro" id="IPR050898">
    <property type="entry name" value="Plant_acyltransferase"/>
</dbReference>
<evidence type="ECO:0000313" key="3">
    <source>
        <dbReference type="EnsemblPlants" id="KQJ81611"/>
    </source>
</evidence>
<evidence type="ECO:0000313" key="4">
    <source>
        <dbReference type="Proteomes" id="UP000008810"/>
    </source>
</evidence>
<dbReference type="OrthoDB" id="671439at2759"/>
<dbReference type="InterPro" id="IPR023213">
    <property type="entry name" value="CAT-like_dom_sf"/>
</dbReference>
<dbReference type="PANTHER" id="PTHR31147">
    <property type="entry name" value="ACYL TRANSFERASE 4"/>
    <property type="match status" value="1"/>
</dbReference>
<dbReference type="PANTHER" id="PTHR31147:SF55">
    <property type="entry name" value="HXXXD-TYPE ACYL-TRANSFERASE FAMILY PROTEIN"/>
    <property type="match status" value="1"/>
</dbReference>
<reference evidence="2" key="2">
    <citation type="submission" date="2017-06" db="EMBL/GenBank/DDBJ databases">
        <title>WGS assembly of Brachypodium distachyon.</title>
        <authorList>
            <consortium name="The International Brachypodium Initiative"/>
            <person name="Lucas S."/>
            <person name="Harmon-Smith M."/>
            <person name="Lail K."/>
            <person name="Tice H."/>
            <person name="Grimwood J."/>
            <person name="Bruce D."/>
            <person name="Barry K."/>
            <person name="Shu S."/>
            <person name="Lindquist E."/>
            <person name="Wang M."/>
            <person name="Pitluck S."/>
            <person name="Vogel J.P."/>
            <person name="Garvin D.F."/>
            <person name="Mockler T.C."/>
            <person name="Schmutz J."/>
            <person name="Rokhsar D."/>
            <person name="Bevan M.W."/>
        </authorList>
    </citation>
    <scope>NUCLEOTIDE SEQUENCE</scope>
    <source>
        <strain evidence="2">Bd21</strain>
    </source>
</reference>
<dbReference type="STRING" id="15368.A0A0Q3H0P4"/>
<keyword evidence="4" id="KW-1185">Reference proteome</keyword>
<reference evidence="2 3" key="1">
    <citation type="journal article" date="2010" name="Nature">
        <title>Genome sequencing and analysis of the model grass Brachypodium distachyon.</title>
        <authorList>
            <consortium name="International Brachypodium Initiative"/>
        </authorList>
    </citation>
    <scope>NUCLEOTIDE SEQUENCE [LARGE SCALE GENOMIC DNA]</scope>
    <source>
        <strain evidence="2 3">Bd21</strain>
    </source>
</reference>
<reference evidence="3" key="3">
    <citation type="submission" date="2018-08" db="UniProtKB">
        <authorList>
            <consortium name="EnsemblPlants"/>
        </authorList>
    </citation>
    <scope>IDENTIFICATION</scope>
    <source>
        <strain evidence="3">cv. Bd21</strain>
    </source>
</reference>
<proteinExistence type="inferred from homology"/>
<dbReference type="EMBL" id="CM000884">
    <property type="protein sequence ID" value="KQJ81611.1"/>
    <property type="molecule type" value="Genomic_DNA"/>
</dbReference>
<organism evidence="2">
    <name type="scientific">Brachypodium distachyon</name>
    <name type="common">Purple false brome</name>
    <name type="synonym">Trachynia distachya</name>
    <dbReference type="NCBI Taxonomy" id="15368"/>
    <lineage>
        <taxon>Eukaryota</taxon>
        <taxon>Viridiplantae</taxon>
        <taxon>Streptophyta</taxon>
        <taxon>Embryophyta</taxon>
        <taxon>Tracheophyta</taxon>
        <taxon>Spermatophyta</taxon>
        <taxon>Magnoliopsida</taxon>
        <taxon>Liliopsida</taxon>
        <taxon>Poales</taxon>
        <taxon>Poaceae</taxon>
        <taxon>BOP clade</taxon>
        <taxon>Pooideae</taxon>
        <taxon>Stipodae</taxon>
        <taxon>Brachypodieae</taxon>
        <taxon>Brachypodium</taxon>
    </lineage>
</organism>
<evidence type="ECO:0000313" key="2">
    <source>
        <dbReference type="EMBL" id="KQJ81611.1"/>
    </source>
</evidence>
<comment type="similarity">
    <text evidence="1">Belongs to the plant acyltransferase family.</text>
</comment>
<dbReference type="Pfam" id="PF02458">
    <property type="entry name" value="Transferase"/>
    <property type="match status" value="1"/>
</dbReference>
<dbReference type="GO" id="GO:0016747">
    <property type="term" value="F:acyltransferase activity, transferring groups other than amino-acyl groups"/>
    <property type="evidence" value="ECO:0007669"/>
    <property type="project" value="UniProtKB-ARBA"/>
</dbReference>
<dbReference type="InParanoid" id="A0A0Q3H0P4"/>
<evidence type="ECO:0000256" key="1">
    <source>
        <dbReference type="ARBA" id="ARBA00009861"/>
    </source>
</evidence>
<dbReference type="EnsemblPlants" id="KQJ81611">
    <property type="protein sequence ID" value="KQJ81611"/>
    <property type="gene ID" value="BRADI_5g01781v3"/>
</dbReference>
<protein>
    <submittedName>
        <fullName evidence="2 3">Uncharacterized protein</fullName>
    </submittedName>
</protein>
<dbReference type="Proteomes" id="UP000008810">
    <property type="component" value="Chromosome 5"/>
</dbReference>
<dbReference type="Gene3D" id="3.30.559.10">
    <property type="entry name" value="Chloramphenicol acetyltransferase-like domain"/>
    <property type="match status" value="3"/>
</dbReference>
<sequence>MREVAVVSKSSPVVVVGADDRQSGSGTIDLSSFDKNILTLPVTLVLVFDHPIKDPSLAVGHYHPLAGRITGDGGGVSFVGASASCALDEYLSLLKDLAVDYPADWCRPTDPLVLMQVTEFSCGGFVFLRAVGEFARGVSPSVVPVRSSSLLPPSVVAAPRAMIAVASKEMASLDITIPSSLIARIKAEWDQEEDHEHLCTVFEAVTALLRRCRTRAVVAEDDEPAPLAFLSNLVQATSGAVKLVKLIKRAKERKPDQLLFKEDDGGGDRQPLIGWYNTLLVSSWRNLGFEAAEFGGGRPARVMWQQEQTVAPICLVCPPCKGKDGVNVMSLCVRPEHADAFQAALHAGPYLRVI</sequence>
<gene>
    <name evidence="2" type="ORF">BRADI_5g01781v3</name>
</gene>
<name>A0A0Q3H0P4_BRADI</name>
<dbReference type="Gramene" id="KQJ81611">
    <property type="protein sequence ID" value="KQJ81611"/>
    <property type="gene ID" value="BRADI_5g01781v3"/>
</dbReference>
<accession>A0A0Q3H0P4</accession>
<dbReference type="AlphaFoldDB" id="A0A0Q3H0P4"/>